<dbReference type="Pfam" id="PF23343">
    <property type="entry name" value="REP_ORF2-G2P"/>
    <property type="match status" value="1"/>
</dbReference>
<dbReference type="InterPro" id="IPR056906">
    <property type="entry name" value="ORF2/G2P_dom"/>
</dbReference>
<reference evidence="3 4" key="1">
    <citation type="submission" date="2012-03" db="EMBL/GenBank/DDBJ databases">
        <authorList>
            <person name="Rasko D."/>
            <person name="Redman J."/>
            <person name="Daugherty S.C."/>
            <person name="Tallon L."/>
            <person name="Sadzewicz L."/>
            <person name="Jones K."/>
            <person name="Santana-Cruz I."/>
            <person name="Liu X."/>
        </authorList>
    </citation>
    <scope>NUCLEOTIDE SEQUENCE [LARGE SCALE GENOMIC DNA]</scope>
    <source>
        <strain evidence="3 4">K-315</strain>
    </source>
</reference>
<comment type="caution">
    <text evidence="3">The sequence shown here is derived from an EMBL/GenBank/DDBJ whole genome shotgun (WGS) entry which is preliminary data.</text>
</comment>
<proteinExistence type="predicted"/>
<evidence type="ECO:0000313" key="4">
    <source>
        <dbReference type="Proteomes" id="UP000005407"/>
    </source>
</evidence>
<evidence type="ECO:0000313" key="3">
    <source>
        <dbReference type="EMBL" id="EIQ15528.1"/>
    </source>
</evidence>
<gene>
    <name evidence="3" type="ORF">SFK315_5132</name>
</gene>
<name>I6C7N6_SHIFL</name>
<evidence type="ECO:0000259" key="2">
    <source>
        <dbReference type="Pfam" id="PF23343"/>
    </source>
</evidence>
<evidence type="ECO:0000256" key="1">
    <source>
        <dbReference type="SAM" id="MobiDB-lite"/>
    </source>
</evidence>
<feature type="region of interest" description="Disordered" evidence="1">
    <location>
        <begin position="17"/>
        <end position="44"/>
    </location>
</feature>
<accession>I6C7N6</accession>
<dbReference type="EMBL" id="AKMY01000077">
    <property type="protein sequence ID" value="EIQ15528.1"/>
    <property type="molecule type" value="Genomic_DNA"/>
</dbReference>
<dbReference type="AlphaFoldDB" id="I6C7N6"/>
<feature type="compositionally biased region" description="Basic and acidic residues" evidence="1">
    <location>
        <begin position="21"/>
        <end position="36"/>
    </location>
</feature>
<organism evidence="3 4">
    <name type="scientific">Shigella flexneri K-315</name>
    <dbReference type="NCBI Taxonomy" id="766150"/>
    <lineage>
        <taxon>Bacteria</taxon>
        <taxon>Pseudomonadati</taxon>
        <taxon>Pseudomonadota</taxon>
        <taxon>Gammaproteobacteria</taxon>
        <taxon>Enterobacterales</taxon>
        <taxon>Enterobacteriaceae</taxon>
        <taxon>Shigella</taxon>
    </lineage>
</organism>
<protein>
    <recommendedName>
        <fullName evidence="2">Replication-associated protein ORF2/G2P domain-containing protein</fullName>
    </recommendedName>
</protein>
<dbReference type="PATRIC" id="fig|766150.3.peg.4947"/>
<sequence length="330" mass="38298">METYNSRQRGNIIDFFVTPEPPRKARKNSEHIEKTGSKPPAKSKSEALFTLAKLRSCKRSLYGADLKNTAGKTHLITLKPHGDITPEDFAHQMNNFKRAMTRQKIPYFYVVEWAKFENVPHVHVLANVEDRQQAEKLVNDWLKRARWEHRTELKERHKQVGVVVEASTEEVKTYLLKQMRDIKGANRMANSSPHNWSAVNVWGSSRNWKRHHQKSECVTFCAYSQMRRTALKLQASNSKTAQNRRAIESTLKRANDRSIIIPIEIIARDRKTFRSLIQCGTDKQKQRERLEALAGRVPVPKPITDLPPIVRLLRRTRVEIAKKQRLLVVT</sequence>
<feature type="domain" description="Replication-associated protein ORF2/G2P" evidence="2">
    <location>
        <begin position="77"/>
        <end position="155"/>
    </location>
</feature>
<dbReference type="Proteomes" id="UP000005407">
    <property type="component" value="Unassembled WGS sequence"/>
</dbReference>